<dbReference type="AlphaFoldDB" id="A9A7F3"/>
<dbReference type="EMBL" id="CP000867">
    <property type="protein sequence ID" value="ABX00901.1"/>
    <property type="molecule type" value="Genomic_DNA"/>
</dbReference>
<reference evidence="1" key="1">
    <citation type="submission" date="2007-10" db="EMBL/GenBank/DDBJ databases">
        <title>Complete sequence of Methanococcus maripaludis C6.</title>
        <authorList>
            <consortium name="US DOE Joint Genome Institute"/>
            <person name="Copeland A."/>
            <person name="Lucas S."/>
            <person name="Lapidus A."/>
            <person name="Barry K."/>
            <person name="Glavina del Rio T."/>
            <person name="Dalin E."/>
            <person name="Tice H."/>
            <person name="Pitluck S."/>
            <person name="Clum A."/>
            <person name="Schmutz J."/>
            <person name="Larimer F."/>
            <person name="Land M."/>
            <person name="Hauser L."/>
            <person name="Kyrpides N."/>
            <person name="Mikhailova N."/>
            <person name="Sieprawska-Lupa M."/>
            <person name="Whitman W.B."/>
            <person name="Richardson P."/>
        </authorList>
    </citation>
    <scope>NUCLEOTIDE SEQUENCE [LARGE SCALE GENOMIC DNA]</scope>
    <source>
        <strain evidence="1">C6</strain>
    </source>
</reference>
<dbReference type="HOGENOM" id="CLU_519375_0_0_2"/>
<evidence type="ECO:0000313" key="1">
    <source>
        <dbReference type="EMBL" id="ABX00901.1"/>
    </source>
</evidence>
<name>A9A7F3_METM6</name>
<dbReference type="eggNOG" id="arCOG07273">
    <property type="taxonomic scope" value="Archaea"/>
</dbReference>
<dbReference type="STRING" id="444158.MmarC6_0077"/>
<proteinExistence type="predicted"/>
<accession>A9A7F3</accession>
<sequence>MAITVDQNNTYVRPYRGAVTNNTSVKFDEKLAVSFPGENYYAKVIIKKDLCGHLGSVYWTETESFNSGHYWNGCSIGYVTIGSWYIDGDYGYIRVTATLELYSDSNYTNKVFNTSVSNLCYIKGNVYEYNHDPSITQMWDIWDDCCTAGEELIDISDDTYIWKKGRMWTCKNAKLRVRKFWPAGPSYSSDYSDDEDKRWEHWKDGDYYFYNNSEDTWVTGRWCKLEYDEYDIYQTYPGLHLVNSMQVSAETSKSKYVLFSDFAASLNVSEDENETINEIKDNFGSLVYASDDDVIYEVPIGQLPEGNYSINIGVIGEYNNSNLSDTVDEQEIAYQTTGKYELGELVCEIYGLKVRKSDLSEIDIYDWTFEYQNGTCSIIPNYALEAGDVLVVNYREYAGSCDFEITYSEQPITYYAEDADSIAAYGKRLVKEIFLPITHQSEAVSWAQKYLAANSSPIQNIEFKILQEDQVVMVGDEISIVVDEESGETVTEKVVECKITIGNGELIEETIKTGSVEKILSELL</sequence>
<protein>
    <submittedName>
        <fullName evidence="1">Uncharacterized protein</fullName>
    </submittedName>
</protein>
<dbReference type="KEGG" id="mmx:MmarC6_0077"/>
<organism evidence="1">
    <name type="scientific">Methanococcus maripaludis (strain C6 / ATCC BAA-1332)</name>
    <dbReference type="NCBI Taxonomy" id="444158"/>
    <lineage>
        <taxon>Archaea</taxon>
        <taxon>Methanobacteriati</taxon>
        <taxon>Methanobacteriota</taxon>
        <taxon>Methanomada group</taxon>
        <taxon>Methanococci</taxon>
        <taxon>Methanococcales</taxon>
        <taxon>Methanococcaceae</taxon>
        <taxon>Methanococcus</taxon>
    </lineage>
</organism>
<gene>
    <name evidence="1" type="ordered locus">MmarC6_0077</name>
</gene>